<dbReference type="PANTHER" id="PTHR33098:SF117">
    <property type="entry name" value="COTTON FIBER (DUF761)"/>
    <property type="match status" value="1"/>
</dbReference>
<evidence type="ECO:0000313" key="5">
    <source>
        <dbReference type="Proteomes" id="UP000325081"/>
    </source>
</evidence>
<dbReference type="Proteomes" id="UP000325081">
    <property type="component" value="Unassembled WGS sequence"/>
</dbReference>
<evidence type="ECO:0000259" key="3">
    <source>
        <dbReference type="Pfam" id="PF14364"/>
    </source>
</evidence>
<dbReference type="Pfam" id="PF14364">
    <property type="entry name" value="DUF4408"/>
    <property type="match status" value="1"/>
</dbReference>
<evidence type="ECO:0000313" key="4">
    <source>
        <dbReference type="EMBL" id="GER43015.1"/>
    </source>
</evidence>
<sequence length="290" mass="32014">MKYQSSTNFMSSLRAVLISTGVLSAAIVLKVSAPAITDLAGCLPSVYNSFISWLRPPYLYLVVNFIIIAILASSKLQSEKYDEEMPSPAASFAVRRQLAEEEIAPAEYPTSEYGYDGISLSGPEVEQGKGSELDSSKRADANEVITPFVRDVTSNKENEFVIGKSTSNGGSAENSPARVRPTVSGRFGHRRNVKASPEDVRTVLGVTRTMMKSDTWAPNNRPRQLAEKTLPPKMMKKAETFNDRTNTRSPSPSTGGPGKLRQEASLSQDELNRRIEAFIKKFNEEMRLQR</sequence>
<dbReference type="PANTHER" id="PTHR33098">
    <property type="entry name" value="COTTON FIBER (DUF761)"/>
    <property type="match status" value="1"/>
</dbReference>
<feature type="compositionally biased region" description="Polar residues" evidence="1">
    <location>
        <begin position="164"/>
        <end position="174"/>
    </location>
</feature>
<reference evidence="5" key="1">
    <citation type="journal article" date="2019" name="Curr. Biol.">
        <title>Genome Sequence of Striga asiatica Provides Insight into the Evolution of Plant Parasitism.</title>
        <authorList>
            <person name="Yoshida S."/>
            <person name="Kim S."/>
            <person name="Wafula E.K."/>
            <person name="Tanskanen J."/>
            <person name="Kim Y.M."/>
            <person name="Honaas L."/>
            <person name="Yang Z."/>
            <person name="Spallek T."/>
            <person name="Conn C.E."/>
            <person name="Ichihashi Y."/>
            <person name="Cheong K."/>
            <person name="Cui S."/>
            <person name="Der J.P."/>
            <person name="Gundlach H."/>
            <person name="Jiao Y."/>
            <person name="Hori C."/>
            <person name="Ishida J.K."/>
            <person name="Kasahara H."/>
            <person name="Kiba T."/>
            <person name="Kim M.S."/>
            <person name="Koo N."/>
            <person name="Laohavisit A."/>
            <person name="Lee Y.H."/>
            <person name="Lumba S."/>
            <person name="McCourt P."/>
            <person name="Mortimer J.C."/>
            <person name="Mutuku J.M."/>
            <person name="Nomura T."/>
            <person name="Sasaki-Sekimoto Y."/>
            <person name="Seto Y."/>
            <person name="Wang Y."/>
            <person name="Wakatake T."/>
            <person name="Sakakibara H."/>
            <person name="Demura T."/>
            <person name="Yamaguchi S."/>
            <person name="Yoneyama K."/>
            <person name="Manabe R.I."/>
            <person name="Nelson D.C."/>
            <person name="Schulman A.H."/>
            <person name="Timko M.P."/>
            <person name="dePamphilis C.W."/>
            <person name="Choi D."/>
            <person name="Shirasu K."/>
        </authorList>
    </citation>
    <scope>NUCLEOTIDE SEQUENCE [LARGE SCALE GENOMIC DNA]</scope>
    <source>
        <strain evidence="5">cv. UVA1</strain>
    </source>
</reference>
<dbReference type="EMBL" id="BKCP01006515">
    <property type="protein sequence ID" value="GER43015.1"/>
    <property type="molecule type" value="Genomic_DNA"/>
</dbReference>
<proteinExistence type="predicted"/>
<name>A0A5A7QCK4_STRAF</name>
<dbReference type="InterPro" id="IPR025520">
    <property type="entry name" value="DUF4408"/>
</dbReference>
<dbReference type="InterPro" id="IPR008480">
    <property type="entry name" value="DUF761_pln"/>
</dbReference>
<accession>A0A5A7QCK4</accession>
<comment type="caution">
    <text evidence="4">The sequence shown here is derived from an EMBL/GenBank/DDBJ whole genome shotgun (WGS) entry which is preliminary data.</text>
</comment>
<feature type="compositionally biased region" description="Basic and acidic residues" evidence="1">
    <location>
        <begin position="236"/>
        <end position="246"/>
    </location>
</feature>
<feature type="domain" description="DUF4408" evidence="3">
    <location>
        <begin position="44"/>
        <end position="76"/>
    </location>
</feature>
<keyword evidence="2" id="KW-0812">Transmembrane</keyword>
<evidence type="ECO:0000256" key="1">
    <source>
        <dbReference type="SAM" id="MobiDB-lite"/>
    </source>
</evidence>
<gene>
    <name evidence="4" type="ORF">STAS_19845</name>
</gene>
<feature type="region of interest" description="Disordered" evidence="1">
    <location>
        <begin position="213"/>
        <end position="270"/>
    </location>
</feature>
<evidence type="ECO:0000256" key="2">
    <source>
        <dbReference type="SAM" id="Phobius"/>
    </source>
</evidence>
<dbReference type="OrthoDB" id="1933168at2759"/>
<dbReference type="AlphaFoldDB" id="A0A5A7QCK4"/>
<keyword evidence="2" id="KW-0472">Membrane</keyword>
<feature type="transmembrane region" description="Helical" evidence="2">
    <location>
        <begin position="58"/>
        <end position="76"/>
    </location>
</feature>
<feature type="compositionally biased region" description="Polar residues" evidence="1">
    <location>
        <begin position="213"/>
        <end position="222"/>
    </location>
</feature>
<keyword evidence="5" id="KW-1185">Reference proteome</keyword>
<protein>
    <recommendedName>
        <fullName evidence="3">DUF4408 domain-containing protein</fullName>
    </recommendedName>
</protein>
<keyword evidence="2" id="KW-1133">Transmembrane helix</keyword>
<feature type="region of interest" description="Disordered" evidence="1">
    <location>
        <begin position="163"/>
        <end position="183"/>
    </location>
</feature>
<organism evidence="4 5">
    <name type="scientific">Striga asiatica</name>
    <name type="common">Asiatic witchweed</name>
    <name type="synonym">Buchnera asiatica</name>
    <dbReference type="NCBI Taxonomy" id="4170"/>
    <lineage>
        <taxon>Eukaryota</taxon>
        <taxon>Viridiplantae</taxon>
        <taxon>Streptophyta</taxon>
        <taxon>Embryophyta</taxon>
        <taxon>Tracheophyta</taxon>
        <taxon>Spermatophyta</taxon>
        <taxon>Magnoliopsida</taxon>
        <taxon>eudicotyledons</taxon>
        <taxon>Gunneridae</taxon>
        <taxon>Pentapetalae</taxon>
        <taxon>asterids</taxon>
        <taxon>lamiids</taxon>
        <taxon>Lamiales</taxon>
        <taxon>Orobanchaceae</taxon>
        <taxon>Buchnereae</taxon>
        <taxon>Striga</taxon>
    </lineage>
</organism>
<dbReference type="Pfam" id="PF05553">
    <property type="entry name" value="DUF761"/>
    <property type="match status" value="1"/>
</dbReference>